<evidence type="ECO:0000313" key="9">
    <source>
        <dbReference type="EMBL" id="KAF1914387.1"/>
    </source>
</evidence>
<dbReference type="InterPro" id="IPR052337">
    <property type="entry name" value="SAT4-like"/>
</dbReference>
<dbReference type="PANTHER" id="PTHR33048">
    <property type="entry name" value="PTH11-LIKE INTEGRAL MEMBRANE PROTEIN (AFU_ORTHOLOGUE AFUA_5G11245)"/>
    <property type="match status" value="1"/>
</dbReference>
<evidence type="ECO:0000256" key="3">
    <source>
        <dbReference type="ARBA" id="ARBA00022989"/>
    </source>
</evidence>
<protein>
    <recommendedName>
        <fullName evidence="8">Rhodopsin domain-containing protein</fullName>
    </recommendedName>
</protein>
<dbReference type="Pfam" id="PF20684">
    <property type="entry name" value="Fung_rhodopsin"/>
    <property type="match status" value="1"/>
</dbReference>
<organism evidence="9 10">
    <name type="scientific">Ampelomyces quisqualis</name>
    <name type="common">Powdery mildew agent</name>
    <dbReference type="NCBI Taxonomy" id="50730"/>
    <lineage>
        <taxon>Eukaryota</taxon>
        <taxon>Fungi</taxon>
        <taxon>Dikarya</taxon>
        <taxon>Ascomycota</taxon>
        <taxon>Pezizomycotina</taxon>
        <taxon>Dothideomycetes</taxon>
        <taxon>Pleosporomycetidae</taxon>
        <taxon>Pleosporales</taxon>
        <taxon>Pleosporineae</taxon>
        <taxon>Phaeosphaeriaceae</taxon>
        <taxon>Ampelomyces</taxon>
    </lineage>
</organism>
<name>A0A6A5QJZ6_AMPQU</name>
<proteinExistence type="inferred from homology"/>
<sequence length="344" mass="37606">MEAPPYSNKAGTYLGPVCTLAAIALALVISRISTRLCRMGALYIDDWLILIAEPISLVGVSLAIAAVMHGWGKPVAFFSPQDLKETLRLQFAIQTVWIITYCLVRLSVACSLLRYGLEKSWRWTLYFIIGLQLLISSSYVVIQFAQCTPISSNWQNIPGAKCWNIKPIVNYGWAVAAIYIATDLALSLMPIRLIRTLHRSTSEKILICVLMALGLLATAVACAKMTTFTTFGQGDPMQGTIMPSMWAKVEEQVGIVASSAPCLKSPMETLLKKLGILKEHQLTRPSFVADLSMPGMPYEQPQRGSDAVSDPKKEIRVDSLAVRSGTSASSNGTPEHRGETCHAV</sequence>
<keyword evidence="3 7" id="KW-1133">Transmembrane helix</keyword>
<evidence type="ECO:0000256" key="4">
    <source>
        <dbReference type="ARBA" id="ARBA00023136"/>
    </source>
</evidence>
<feature type="region of interest" description="Disordered" evidence="6">
    <location>
        <begin position="293"/>
        <end position="344"/>
    </location>
</feature>
<dbReference type="AlphaFoldDB" id="A0A6A5QJZ6"/>
<evidence type="ECO:0000256" key="1">
    <source>
        <dbReference type="ARBA" id="ARBA00004141"/>
    </source>
</evidence>
<evidence type="ECO:0000256" key="7">
    <source>
        <dbReference type="SAM" id="Phobius"/>
    </source>
</evidence>
<accession>A0A6A5QJZ6</accession>
<feature type="domain" description="Rhodopsin" evidence="8">
    <location>
        <begin position="31"/>
        <end position="268"/>
    </location>
</feature>
<comment type="subcellular location">
    <subcellularLocation>
        <location evidence="1">Membrane</location>
        <topology evidence="1">Multi-pass membrane protein</topology>
    </subcellularLocation>
</comment>
<dbReference type="EMBL" id="ML979137">
    <property type="protein sequence ID" value="KAF1914387.1"/>
    <property type="molecule type" value="Genomic_DNA"/>
</dbReference>
<feature type="transmembrane region" description="Helical" evidence="7">
    <location>
        <begin position="91"/>
        <end position="113"/>
    </location>
</feature>
<dbReference type="OrthoDB" id="5278984at2759"/>
<comment type="similarity">
    <text evidence="5">Belongs to the SAT4 family.</text>
</comment>
<feature type="compositionally biased region" description="Basic and acidic residues" evidence="6">
    <location>
        <begin position="334"/>
        <end position="344"/>
    </location>
</feature>
<dbReference type="InterPro" id="IPR049326">
    <property type="entry name" value="Rhodopsin_dom_fungi"/>
</dbReference>
<feature type="transmembrane region" description="Helical" evidence="7">
    <location>
        <begin position="205"/>
        <end position="226"/>
    </location>
</feature>
<gene>
    <name evidence="9" type="ORF">BDU57DRAFT_500683</name>
</gene>
<evidence type="ECO:0000313" key="10">
    <source>
        <dbReference type="Proteomes" id="UP000800096"/>
    </source>
</evidence>
<evidence type="ECO:0000256" key="6">
    <source>
        <dbReference type="SAM" id="MobiDB-lite"/>
    </source>
</evidence>
<evidence type="ECO:0000256" key="5">
    <source>
        <dbReference type="ARBA" id="ARBA00038359"/>
    </source>
</evidence>
<feature type="transmembrane region" description="Helical" evidence="7">
    <location>
        <begin position="125"/>
        <end position="145"/>
    </location>
</feature>
<dbReference type="Proteomes" id="UP000800096">
    <property type="component" value="Unassembled WGS sequence"/>
</dbReference>
<feature type="transmembrane region" description="Helical" evidence="7">
    <location>
        <begin position="171"/>
        <end position="193"/>
    </location>
</feature>
<keyword evidence="2 7" id="KW-0812">Transmembrane</keyword>
<feature type="transmembrane region" description="Helical" evidence="7">
    <location>
        <begin position="50"/>
        <end position="71"/>
    </location>
</feature>
<keyword evidence="4 7" id="KW-0472">Membrane</keyword>
<keyword evidence="10" id="KW-1185">Reference proteome</keyword>
<evidence type="ECO:0000259" key="8">
    <source>
        <dbReference type="Pfam" id="PF20684"/>
    </source>
</evidence>
<dbReference type="PANTHER" id="PTHR33048:SF129">
    <property type="entry name" value="INTEGRAL MEMBRANE PROTEIN-RELATED"/>
    <property type="match status" value="1"/>
</dbReference>
<reference evidence="9" key="1">
    <citation type="journal article" date="2020" name="Stud. Mycol.">
        <title>101 Dothideomycetes genomes: a test case for predicting lifestyles and emergence of pathogens.</title>
        <authorList>
            <person name="Haridas S."/>
            <person name="Albert R."/>
            <person name="Binder M."/>
            <person name="Bloem J."/>
            <person name="Labutti K."/>
            <person name="Salamov A."/>
            <person name="Andreopoulos B."/>
            <person name="Baker S."/>
            <person name="Barry K."/>
            <person name="Bills G."/>
            <person name="Bluhm B."/>
            <person name="Cannon C."/>
            <person name="Castanera R."/>
            <person name="Culley D."/>
            <person name="Daum C."/>
            <person name="Ezra D."/>
            <person name="Gonzalez J."/>
            <person name="Henrissat B."/>
            <person name="Kuo A."/>
            <person name="Liang C."/>
            <person name="Lipzen A."/>
            <person name="Lutzoni F."/>
            <person name="Magnuson J."/>
            <person name="Mondo S."/>
            <person name="Nolan M."/>
            <person name="Ohm R."/>
            <person name="Pangilinan J."/>
            <person name="Park H.-J."/>
            <person name="Ramirez L."/>
            <person name="Alfaro M."/>
            <person name="Sun H."/>
            <person name="Tritt A."/>
            <person name="Yoshinaga Y."/>
            <person name="Zwiers L.-H."/>
            <person name="Turgeon B."/>
            <person name="Goodwin S."/>
            <person name="Spatafora J."/>
            <person name="Crous P."/>
            <person name="Grigoriev I."/>
        </authorList>
    </citation>
    <scope>NUCLEOTIDE SEQUENCE</scope>
    <source>
        <strain evidence="9">HMLAC05119</strain>
    </source>
</reference>
<evidence type="ECO:0000256" key="2">
    <source>
        <dbReference type="ARBA" id="ARBA00022692"/>
    </source>
</evidence>
<feature type="transmembrane region" description="Helical" evidence="7">
    <location>
        <begin position="12"/>
        <end position="29"/>
    </location>
</feature>
<feature type="compositionally biased region" description="Polar residues" evidence="6">
    <location>
        <begin position="324"/>
        <end position="333"/>
    </location>
</feature>
<dbReference type="GO" id="GO:0016020">
    <property type="term" value="C:membrane"/>
    <property type="evidence" value="ECO:0007669"/>
    <property type="project" value="UniProtKB-SubCell"/>
</dbReference>